<dbReference type="Proteomes" id="UP001208570">
    <property type="component" value="Unassembled WGS sequence"/>
</dbReference>
<feature type="domain" description="KY-like immunoglobulin-like" evidence="2">
    <location>
        <begin position="552"/>
        <end position="661"/>
    </location>
</feature>
<evidence type="ECO:0000313" key="4">
    <source>
        <dbReference type="Proteomes" id="UP001208570"/>
    </source>
</evidence>
<dbReference type="PANTHER" id="PTHR47020:SF1">
    <property type="entry name" value="HILLARIN"/>
    <property type="match status" value="1"/>
</dbReference>
<proteinExistence type="predicted"/>
<dbReference type="InterPro" id="IPR053041">
    <property type="entry name" value="Transglut-like_Superfamily_Mod"/>
</dbReference>
<dbReference type="Pfam" id="PF23265">
    <property type="entry name" value="Ig-like_KY"/>
    <property type="match status" value="3"/>
</dbReference>
<dbReference type="SUPFAM" id="SSF54001">
    <property type="entry name" value="Cysteine proteinases"/>
    <property type="match status" value="1"/>
</dbReference>
<sequence>MGSRSSKIQVIKDVNTKKIDIREIEFQEYFIQFPTPYLLREANKKYGKKNRPLPRTPNGELLPYPVSKSKSSVFVQSNYTSVDMFAAQVDNQHYSQTLETFTDFLTKKYRRDEMSKARVIFRWLATQDLNQFNNVTANDGSVLWHLQKLEQNPGLYSEIFVQMCRFAGLQVKVIKGYTKHARLEPGDTPDLDNLNSWVGVVINKEWRLIDPHWGSSHMIGGDPGEWILIDDNGEGGKTIDKQTQQTVYSCNEVYFLTDPEQFIYSHIPVDDEDMQLLARPVTLHEFIEMAYLKPAFFDLDLRLLEHRKCVLHAFEGEIDIQIGIPLGKRRSFMYRLWISNQEKIKDVKLERFCIMQQKNNKMFCKIYFPTVGKFRLELFARDTEDGMNYAQLVCQFIIHCDKPAEGVKAFPENDRREWGPGPDLEAAGLLPVTHQEALIDTTDGTIEVRFKKTDETVNILHNLHSNNKTKDELKHSIVHYTDHKNQEIVMLVKLPDPGDYALNILAGNETTNGKYQNVCSYILSTENAASDQDMFPDLANGQIGSLGSKSGLHFQLLSHDSPFILCQDTGEIELVFESSLRCETITSLTLQVSNGNQKEQENLVWAKYKDRIITYKIRFPECGRYALKIFAKELGTDGSYSHVYTCVLHVTLPTENCLPFPSTFLQWKPDCDILQPTVKVLPADSKIKFAAYVPNVLHMSVIDSNNKWTTLVKDKDNIWRAEVDTGNPGELKLSGQFEKTSDTFNTLLSYTVMGDNTLQLEAKKQQKIQEEAKLKNIFKKEKKKVEEEEQRKMFEKYKQDLQDAITAKDLIKLKDAVRVVERKKFVGQLRSLVEEAREMIQTLNRIHKLNQAILKLDQNTVLEIKHYQAPPKGVHEVMIATLLILGYWEKTTEVTN</sequence>
<dbReference type="InterPro" id="IPR038765">
    <property type="entry name" value="Papain-like_cys_pep_sf"/>
</dbReference>
<feature type="domain" description="KY-like immunoglobulin-like" evidence="2">
    <location>
        <begin position="283"/>
        <end position="411"/>
    </location>
</feature>
<dbReference type="InterPro" id="IPR056564">
    <property type="entry name" value="Ig-like_KY"/>
</dbReference>
<evidence type="ECO:0000259" key="2">
    <source>
        <dbReference type="Pfam" id="PF23265"/>
    </source>
</evidence>
<dbReference type="EMBL" id="JAODUP010000464">
    <property type="protein sequence ID" value="KAK2149156.1"/>
    <property type="molecule type" value="Genomic_DNA"/>
</dbReference>
<accession>A0AAD9MZ78</accession>
<evidence type="ECO:0000313" key="3">
    <source>
        <dbReference type="EMBL" id="KAK2149156.1"/>
    </source>
</evidence>
<comment type="caution">
    <text evidence="3">The sequence shown here is derived from an EMBL/GenBank/DDBJ whole genome shotgun (WGS) entry which is preliminary data.</text>
</comment>
<name>A0AAD9MZ78_9ANNE</name>
<feature type="domain" description="KY-like immunoglobulin-like" evidence="2">
    <location>
        <begin position="428"/>
        <end position="536"/>
    </location>
</feature>
<reference evidence="3" key="1">
    <citation type="journal article" date="2023" name="Mol. Biol. Evol.">
        <title>Third-Generation Sequencing Reveals the Adaptive Role of the Epigenome in Three Deep-Sea Polychaetes.</title>
        <authorList>
            <person name="Perez M."/>
            <person name="Aroh O."/>
            <person name="Sun Y."/>
            <person name="Lan Y."/>
            <person name="Juniper S.K."/>
            <person name="Young C.R."/>
            <person name="Angers B."/>
            <person name="Qian P.Y."/>
        </authorList>
    </citation>
    <scope>NUCLEOTIDE SEQUENCE</scope>
    <source>
        <strain evidence="3">P08H-3</strain>
    </source>
</reference>
<keyword evidence="4" id="KW-1185">Reference proteome</keyword>
<dbReference type="Gene3D" id="1.20.920.20">
    <property type="match status" value="1"/>
</dbReference>
<dbReference type="AlphaFoldDB" id="A0AAD9MZ78"/>
<dbReference type="Gene3D" id="3.10.620.30">
    <property type="match status" value="1"/>
</dbReference>
<keyword evidence="1" id="KW-0175">Coiled coil</keyword>
<protein>
    <recommendedName>
        <fullName evidence="2">KY-like immunoglobulin-like domain-containing protein</fullName>
    </recommendedName>
</protein>
<dbReference type="PANTHER" id="PTHR47020">
    <property type="entry name" value="HILLARIN"/>
    <property type="match status" value="1"/>
</dbReference>
<organism evidence="3 4">
    <name type="scientific">Paralvinella palmiformis</name>
    <dbReference type="NCBI Taxonomy" id="53620"/>
    <lineage>
        <taxon>Eukaryota</taxon>
        <taxon>Metazoa</taxon>
        <taxon>Spiralia</taxon>
        <taxon>Lophotrochozoa</taxon>
        <taxon>Annelida</taxon>
        <taxon>Polychaeta</taxon>
        <taxon>Sedentaria</taxon>
        <taxon>Canalipalpata</taxon>
        <taxon>Terebellida</taxon>
        <taxon>Terebelliformia</taxon>
        <taxon>Alvinellidae</taxon>
        <taxon>Paralvinella</taxon>
    </lineage>
</organism>
<feature type="coiled-coil region" evidence="1">
    <location>
        <begin position="760"/>
        <end position="791"/>
    </location>
</feature>
<gene>
    <name evidence="3" type="ORF">LSH36_464g02014</name>
</gene>
<evidence type="ECO:0000256" key="1">
    <source>
        <dbReference type="SAM" id="Coils"/>
    </source>
</evidence>